<dbReference type="InterPro" id="IPR023346">
    <property type="entry name" value="Lysozyme-like_dom_sf"/>
</dbReference>
<evidence type="ECO:0000313" key="3">
    <source>
        <dbReference type="Proteomes" id="UP000538196"/>
    </source>
</evidence>
<organism evidence="2 3">
    <name type="scientific">Leifsonia aquatica</name>
    <name type="common">Corynebacterium aquaticum</name>
    <dbReference type="NCBI Taxonomy" id="144185"/>
    <lineage>
        <taxon>Bacteria</taxon>
        <taxon>Bacillati</taxon>
        <taxon>Actinomycetota</taxon>
        <taxon>Actinomycetes</taxon>
        <taxon>Micrococcales</taxon>
        <taxon>Microbacteriaceae</taxon>
        <taxon>Leifsonia</taxon>
    </lineage>
</organism>
<evidence type="ECO:0000256" key="1">
    <source>
        <dbReference type="SAM" id="MobiDB-lite"/>
    </source>
</evidence>
<reference evidence="2 3" key="1">
    <citation type="submission" date="2020-08" db="EMBL/GenBank/DDBJ databases">
        <title>Sequencing the genomes of 1000 actinobacteria strains.</title>
        <authorList>
            <person name="Klenk H.-P."/>
        </authorList>
    </citation>
    <scope>NUCLEOTIDE SEQUENCE [LARGE SCALE GENOMIC DNA]</scope>
    <source>
        <strain evidence="2 3">DSM 20146</strain>
    </source>
</reference>
<dbReference type="RefSeq" id="WP_021755455.1">
    <property type="nucleotide sequence ID" value="NZ_JACHVP010000001.1"/>
</dbReference>
<dbReference type="SUPFAM" id="SSF53955">
    <property type="entry name" value="Lysozyme-like"/>
    <property type="match status" value="1"/>
</dbReference>
<proteinExistence type="predicted"/>
<feature type="compositionally biased region" description="Basic and acidic residues" evidence="1">
    <location>
        <begin position="45"/>
        <end position="56"/>
    </location>
</feature>
<evidence type="ECO:0000313" key="2">
    <source>
        <dbReference type="EMBL" id="MBB2966209.1"/>
    </source>
</evidence>
<dbReference type="Proteomes" id="UP000538196">
    <property type="component" value="Unassembled WGS sequence"/>
</dbReference>
<dbReference type="EMBL" id="JACHVP010000001">
    <property type="protein sequence ID" value="MBB2966209.1"/>
    <property type="molecule type" value="Genomic_DNA"/>
</dbReference>
<keyword evidence="3" id="KW-1185">Reference proteome</keyword>
<comment type="caution">
    <text evidence="2">The sequence shown here is derived from an EMBL/GenBank/DDBJ whole genome shotgun (WGS) entry which is preliminary data.</text>
</comment>
<protein>
    <submittedName>
        <fullName evidence="2">Membrane protein involved in colicin uptake</fullName>
    </submittedName>
</protein>
<dbReference type="AlphaFoldDB" id="A0A7W4UTW5"/>
<gene>
    <name evidence="2" type="ORF">FHX33_000941</name>
</gene>
<feature type="region of interest" description="Disordered" evidence="1">
    <location>
        <begin position="37"/>
        <end position="56"/>
    </location>
</feature>
<name>A0A7W4UTW5_LEIAQ</name>
<sequence length="256" mass="26667">MLSTLRNAIQKSDVPFGRIVTGAAAVLMSASLIGPALSAQQQSERSTRELSESTGMHREQLSIYDKIVRDRLEAEAKQTLATAQATVAANETKTDASAAKTAIAGLGSYTKLDDSKLRSTIDSTTAATTALAAAGAEADRVAAEAAAAAAAAANTPDGAKAAARSIAASQYGWGDDQFQCLSSLWQKESNWNYQASNGGSGATGIPQALPGSKMASFGSDWATNATTQVKWGLDYISRSYGTPCSAWSHSQSVNWY</sequence>
<accession>A0A7W4UTW5</accession>